<dbReference type="GO" id="GO:0008233">
    <property type="term" value="F:peptidase activity"/>
    <property type="evidence" value="ECO:0007669"/>
    <property type="project" value="TreeGrafter"/>
</dbReference>
<dbReference type="InterPro" id="IPR052794">
    <property type="entry name" value="Mito_Ser_Protease_LACTB"/>
</dbReference>
<dbReference type="AlphaFoldDB" id="A0A3A3EFM6"/>
<evidence type="ECO:0000256" key="1">
    <source>
        <dbReference type="SAM" id="SignalP"/>
    </source>
</evidence>
<gene>
    <name evidence="3" type="ORF">D4741_15620</name>
</gene>
<dbReference type="InterPro" id="IPR012338">
    <property type="entry name" value="Beta-lactam/transpept-like"/>
</dbReference>
<dbReference type="SUPFAM" id="SSF56601">
    <property type="entry name" value="beta-lactamase/transpeptidase-like"/>
    <property type="match status" value="1"/>
</dbReference>
<evidence type="ECO:0000259" key="2">
    <source>
        <dbReference type="Pfam" id="PF00144"/>
    </source>
</evidence>
<feature type="chain" id="PRO_5017308339" evidence="1">
    <location>
        <begin position="25"/>
        <end position="382"/>
    </location>
</feature>
<keyword evidence="3" id="KW-0378">Hydrolase</keyword>
<evidence type="ECO:0000313" key="3">
    <source>
        <dbReference type="EMBL" id="RJF33902.1"/>
    </source>
</evidence>
<dbReference type="GO" id="GO:0019216">
    <property type="term" value="P:regulation of lipid metabolic process"/>
    <property type="evidence" value="ECO:0007669"/>
    <property type="project" value="TreeGrafter"/>
</dbReference>
<protein>
    <submittedName>
        <fullName evidence="3">Class A beta-lactamase-related serine hydrolase</fullName>
    </submittedName>
</protein>
<dbReference type="InterPro" id="IPR001466">
    <property type="entry name" value="Beta-lactam-related"/>
</dbReference>
<evidence type="ECO:0000313" key="4">
    <source>
        <dbReference type="Proteomes" id="UP000265938"/>
    </source>
</evidence>
<keyword evidence="1" id="KW-0732">Signal</keyword>
<feature type="signal peptide" evidence="1">
    <location>
        <begin position="1"/>
        <end position="24"/>
    </location>
</feature>
<sequence>MLKHRIARSLISLPLLMAAHVSSAAELPQAIDVTFQSAVSAKTVPGITVAVADKSGIIAAKGYGFADIENQVLMSPEHKVRIGSVSKLIATAAMMRLYDKGLINLDKPVTDYVTNWPEKHAALTLRQLASHTAGIRHYKKGANEFLLNKWYGDIDSALAMFKDDPLLFEPGTKQQYSTFAWTLVSAAMEDADPKRNFRQIIEQEVFAPLKLNDTYFDEQFTLIPHRARPYSVDQGRLVNSPQTDHSYKWAGGGFIATPSDIVKFAVAHTQGNYLKTTTVDEMFTPATLNNGEQVDFGIGWMTGFKNYQQREKYQHNTELQALMADMPHAVMHSGGSMGGITMTIMCVDHQRAVTVVKNVNGDNSADVFALALQTLSYYHQDH</sequence>
<dbReference type="Gene3D" id="3.40.710.10">
    <property type="entry name" value="DD-peptidase/beta-lactamase superfamily"/>
    <property type="match status" value="1"/>
</dbReference>
<reference evidence="3 4" key="1">
    <citation type="submission" date="2018-09" db="EMBL/GenBank/DDBJ databases">
        <title>Identification of marine bacteria producing industrial enzymes.</title>
        <authorList>
            <person name="Cheng T.H."/>
            <person name="Saidin J."/>
            <person name="Muhd D.D."/>
            <person name="Isa M.N.M."/>
            <person name="Bakar M.F.A."/>
            <person name="Ismail N."/>
        </authorList>
    </citation>
    <scope>NUCLEOTIDE SEQUENCE [LARGE SCALE GENOMIC DNA]</scope>
    <source>
        <strain evidence="3 4">MNAD 1.6</strain>
    </source>
</reference>
<dbReference type="PANTHER" id="PTHR46520">
    <property type="entry name" value="SERINE BETA-LACTAMASE-LIKE PROTEIN LACTB, MITOCHONDRIAL"/>
    <property type="match status" value="1"/>
</dbReference>
<feature type="domain" description="Beta-lactamase-related" evidence="2">
    <location>
        <begin position="35"/>
        <end position="368"/>
    </location>
</feature>
<dbReference type="Proteomes" id="UP000265938">
    <property type="component" value="Unassembled WGS sequence"/>
</dbReference>
<accession>A0A3A3EFM6</accession>
<comment type="caution">
    <text evidence="3">The sequence shown here is derived from an EMBL/GenBank/DDBJ whole genome shotgun (WGS) entry which is preliminary data.</text>
</comment>
<name>A0A3A3EFM6_9GAMM</name>
<proteinExistence type="predicted"/>
<dbReference type="Pfam" id="PF00144">
    <property type="entry name" value="Beta-lactamase"/>
    <property type="match status" value="1"/>
</dbReference>
<dbReference type="RefSeq" id="WP_119853650.1">
    <property type="nucleotide sequence ID" value="NZ_QYSE01000004.1"/>
</dbReference>
<dbReference type="PANTHER" id="PTHR46520:SF1">
    <property type="entry name" value="SERINE BETA-LACTAMASE-LIKE PROTEIN LACTB, MITOCHONDRIAL"/>
    <property type="match status" value="1"/>
</dbReference>
<dbReference type="EMBL" id="QYSE01000004">
    <property type="protein sequence ID" value="RJF33902.1"/>
    <property type="molecule type" value="Genomic_DNA"/>
</dbReference>
<dbReference type="GO" id="GO:0006508">
    <property type="term" value="P:proteolysis"/>
    <property type="evidence" value="ECO:0007669"/>
    <property type="project" value="TreeGrafter"/>
</dbReference>
<organism evidence="3 4">
    <name type="scientific">Pseudoalteromonas gelatinilytica</name>
    <dbReference type="NCBI Taxonomy" id="1703256"/>
    <lineage>
        <taxon>Bacteria</taxon>
        <taxon>Pseudomonadati</taxon>
        <taxon>Pseudomonadota</taxon>
        <taxon>Gammaproteobacteria</taxon>
        <taxon>Alteromonadales</taxon>
        <taxon>Pseudoalteromonadaceae</taxon>
        <taxon>Pseudoalteromonas</taxon>
    </lineage>
</organism>